<feature type="transmembrane region" description="Helical" evidence="1">
    <location>
        <begin position="7"/>
        <end position="26"/>
    </location>
</feature>
<dbReference type="Proteomes" id="UP000317938">
    <property type="component" value="Unassembled WGS sequence"/>
</dbReference>
<protein>
    <submittedName>
        <fullName evidence="2">Uncharacterized protein</fullName>
    </submittedName>
</protein>
<name>A0ABY3FE67_9GAMM</name>
<dbReference type="RefSeq" id="WP_145237732.1">
    <property type="nucleotide sequence ID" value="NZ_VNFF01000008.1"/>
</dbReference>
<gene>
    <name evidence="2" type="ORF">FQP85_10540</name>
</gene>
<keyword evidence="3" id="KW-1185">Reference proteome</keyword>
<comment type="caution">
    <text evidence="2">The sequence shown here is derived from an EMBL/GenBank/DDBJ whole genome shotgun (WGS) entry which is preliminary data.</text>
</comment>
<evidence type="ECO:0000313" key="2">
    <source>
        <dbReference type="EMBL" id="TVU83606.1"/>
    </source>
</evidence>
<organism evidence="2 3">
    <name type="scientific">Pseudoalteromonas neustonica</name>
    <dbReference type="NCBI Taxonomy" id="1840331"/>
    <lineage>
        <taxon>Bacteria</taxon>
        <taxon>Pseudomonadati</taxon>
        <taxon>Pseudomonadota</taxon>
        <taxon>Gammaproteobacteria</taxon>
        <taxon>Alteromonadales</taxon>
        <taxon>Pseudoalteromonadaceae</taxon>
        <taxon>Pseudoalteromonas</taxon>
    </lineage>
</organism>
<dbReference type="EMBL" id="VNFF01000008">
    <property type="protein sequence ID" value="TVU83606.1"/>
    <property type="molecule type" value="Genomic_DNA"/>
</dbReference>
<keyword evidence="1" id="KW-0812">Transmembrane</keyword>
<keyword evidence="1" id="KW-1133">Transmembrane helix</keyword>
<keyword evidence="1" id="KW-0472">Membrane</keyword>
<reference evidence="2 3" key="1">
    <citation type="submission" date="2019-07" db="EMBL/GenBank/DDBJ databases">
        <title>Diversity of Bacteria from Kongsfjorden, Arctic.</title>
        <authorList>
            <person name="Yu Y."/>
        </authorList>
    </citation>
    <scope>NUCLEOTIDE SEQUENCE [LARGE SCALE GENOMIC DNA]</scope>
    <source>
        <strain evidence="2 3">SM1927</strain>
    </source>
</reference>
<feature type="transmembrane region" description="Helical" evidence="1">
    <location>
        <begin position="32"/>
        <end position="51"/>
    </location>
</feature>
<evidence type="ECO:0000313" key="3">
    <source>
        <dbReference type="Proteomes" id="UP000317938"/>
    </source>
</evidence>
<proteinExistence type="predicted"/>
<sequence>MRIDKVSGGIAALIISSIAVTILAMFYGSPNYWLKIVLPVVVAAEIGYFGLIKFGIVKIKAVE</sequence>
<evidence type="ECO:0000256" key="1">
    <source>
        <dbReference type="SAM" id="Phobius"/>
    </source>
</evidence>
<accession>A0ABY3FE67</accession>